<dbReference type="EMBL" id="UYRT01080422">
    <property type="protein sequence ID" value="VDN22719.1"/>
    <property type="molecule type" value="Genomic_DNA"/>
</dbReference>
<keyword evidence="4" id="KW-1133">Transmembrane helix</keyword>
<keyword evidence="1 3" id="KW-0479">Metal-binding</keyword>
<dbReference type="OrthoDB" id="8062037at2759"/>
<dbReference type="PANTHER" id="PTHR16200">
    <property type="entry name" value="RING ZINC FINGER"/>
    <property type="match status" value="1"/>
</dbReference>
<sequence>MGLVVGPESRVVAQIDKHLFQVRFAEKSGALGLVVGPESRVVAQIDKKQRGRIPVVVLDDLETKRLKKQLNEASRSGSVIRISFEYVDLEPHYTLRLQVAKFGWCYGGLNYLSTNGAEYRSGDIAGVAADVHRWPGIFLPEKKFQIFRPTVLNIGLVILLVLLLMFIVGLVYIKIRWRPNSHRDIWLRTLARSAVNKMEIRKFEKSGGSVEARHKACKKRSLLCLPTKRQYLRAFGSLTSVARSYGGQQNCLKILLICLLLLHIHNLSAFFRSAVNKMEIRKFEKSGGNVEARHKACKKRSLLCLPTKRQYLRAFGSLTSVARSYGGQERCSICLEEYKEGQELRVLFCGHEFHPKCVDPWLLSNR</sequence>
<keyword evidence="2" id="KW-0862">Zinc</keyword>
<proteinExistence type="predicted"/>
<dbReference type="PROSITE" id="PS50089">
    <property type="entry name" value="ZF_RING_2"/>
    <property type="match status" value="1"/>
</dbReference>
<evidence type="ECO:0000256" key="1">
    <source>
        <dbReference type="ARBA" id="ARBA00022771"/>
    </source>
</evidence>
<gene>
    <name evidence="6" type="ORF">GPUH_LOCUS13649</name>
</gene>
<dbReference type="AlphaFoldDB" id="A0A3P7PUM5"/>
<protein>
    <recommendedName>
        <fullName evidence="5">RING-type domain-containing protein</fullName>
    </recommendedName>
</protein>
<dbReference type="Proteomes" id="UP000271098">
    <property type="component" value="Unassembled WGS sequence"/>
</dbReference>
<dbReference type="SUPFAM" id="SSF57850">
    <property type="entry name" value="RING/U-box"/>
    <property type="match status" value="1"/>
</dbReference>
<evidence type="ECO:0000259" key="5">
    <source>
        <dbReference type="PROSITE" id="PS50089"/>
    </source>
</evidence>
<organism evidence="6 7">
    <name type="scientific">Gongylonema pulchrum</name>
    <dbReference type="NCBI Taxonomy" id="637853"/>
    <lineage>
        <taxon>Eukaryota</taxon>
        <taxon>Metazoa</taxon>
        <taxon>Ecdysozoa</taxon>
        <taxon>Nematoda</taxon>
        <taxon>Chromadorea</taxon>
        <taxon>Rhabditida</taxon>
        <taxon>Spirurina</taxon>
        <taxon>Spiruromorpha</taxon>
        <taxon>Spiruroidea</taxon>
        <taxon>Gongylonematidae</taxon>
        <taxon>Gongylonema</taxon>
    </lineage>
</organism>
<evidence type="ECO:0000256" key="3">
    <source>
        <dbReference type="PROSITE-ProRule" id="PRU00175"/>
    </source>
</evidence>
<feature type="domain" description="RING-type" evidence="5">
    <location>
        <begin position="331"/>
        <end position="366"/>
    </location>
</feature>
<accession>A0A3P7PUM5</accession>
<dbReference type="InterPro" id="IPR051073">
    <property type="entry name" value="ZNRF3_Arkadia_E3_ligases"/>
</dbReference>
<dbReference type="InterPro" id="IPR001841">
    <property type="entry name" value="Znf_RING"/>
</dbReference>
<evidence type="ECO:0000313" key="7">
    <source>
        <dbReference type="Proteomes" id="UP000271098"/>
    </source>
</evidence>
<dbReference type="InterPro" id="IPR013083">
    <property type="entry name" value="Znf_RING/FYVE/PHD"/>
</dbReference>
<keyword evidence="4" id="KW-0472">Membrane</keyword>
<keyword evidence="7" id="KW-1185">Reference proteome</keyword>
<evidence type="ECO:0000313" key="6">
    <source>
        <dbReference type="EMBL" id="VDN22719.1"/>
    </source>
</evidence>
<dbReference type="Gene3D" id="3.30.40.10">
    <property type="entry name" value="Zinc/RING finger domain, C3HC4 (zinc finger)"/>
    <property type="match status" value="1"/>
</dbReference>
<keyword evidence="1 3" id="KW-0863">Zinc-finger</keyword>
<feature type="transmembrane region" description="Helical" evidence="4">
    <location>
        <begin position="151"/>
        <end position="173"/>
    </location>
</feature>
<evidence type="ECO:0000256" key="4">
    <source>
        <dbReference type="SAM" id="Phobius"/>
    </source>
</evidence>
<evidence type="ECO:0000256" key="2">
    <source>
        <dbReference type="ARBA" id="ARBA00022833"/>
    </source>
</evidence>
<dbReference type="Pfam" id="PF17123">
    <property type="entry name" value="zf-RING_11"/>
    <property type="match status" value="1"/>
</dbReference>
<keyword evidence="4" id="KW-0812">Transmembrane</keyword>
<name>A0A3P7PUM5_9BILA</name>
<reference evidence="6 7" key="1">
    <citation type="submission" date="2018-11" db="EMBL/GenBank/DDBJ databases">
        <authorList>
            <consortium name="Pathogen Informatics"/>
        </authorList>
    </citation>
    <scope>NUCLEOTIDE SEQUENCE [LARGE SCALE GENOMIC DNA]</scope>
</reference>
<dbReference type="GO" id="GO:0008270">
    <property type="term" value="F:zinc ion binding"/>
    <property type="evidence" value="ECO:0007669"/>
    <property type="project" value="UniProtKB-KW"/>
</dbReference>